<reference evidence="4" key="1">
    <citation type="journal article" date="2016" name="Nat. Genet.">
        <title>A high-quality carrot genome assembly provides new insights into carotenoid accumulation and asterid genome evolution.</title>
        <authorList>
            <person name="Iorizzo M."/>
            <person name="Ellison S."/>
            <person name="Senalik D."/>
            <person name="Zeng P."/>
            <person name="Satapoomin P."/>
            <person name="Huang J."/>
            <person name="Bowman M."/>
            <person name="Iovene M."/>
            <person name="Sanseverino W."/>
            <person name="Cavagnaro P."/>
            <person name="Yildiz M."/>
            <person name="Macko-Podgorni A."/>
            <person name="Moranska E."/>
            <person name="Grzebelus E."/>
            <person name="Grzebelus D."/>
            <person name="Ashrafi H."/>
            <person name="Zheng Z."/>
            <person name="Cheng S."/>
            <person name="Spooner D."/>
            <person name="Van Deynze A."/>
            <person name="Simon P."/>
        </authorList>
    </citation>
    <scope>NUCLEOTIDE SEQUENCE</scope>
    <source>
        <tissue evidence="4">Leaf</tissue>
    </source>
</reference>
<dbReference type="PROSITE" id="PS50013">
    <property type="entry name" value="CHROMO_2"/>
    <property type="match status" value="1"/>
</dbReference>
<dbReference type="Proteomes" id="UP000077755">
    <property type="component" value="Chromosome 8"/>
</dbReference>
<organism evidence="4 5">
    <name type="scientific">Daucus carota subsp. sativus</name>
    <name type="common">Carrot</name>
    <dbReference type="NCBI Taxonomy" id="79200"/>
    <lineage>
        <taxon>Eukaryota</taxon>
        <taxon>Viridiplantae</taxon>
        <taxon>Streptophyta</taxon>
        <taxon>Embryophyta</taxon>
        <taxon>Tracheophyta</taxon>
        <taxon>Spermatophyta</taxon>
        <taxon>Magnoliopsida</taxon>
        <taxon>eudicotyledons</taxon>
        <taxon>Gunneridae</taxon>
        <taxon>Pentapetalae</taxon>
        <taxon>asterids</taxon>
        <taxon>campanulids</taxon>
        <taxon>Apiales</taxon>
        <taxon>Apiaceae</taxon>
        <taxon>Apioideae</taxon>
        <taxon>Scandiceae</taxon>
        <taxon>Daucinae</taxon>
        <taxon>Daucus</taxon>
        <taxon>Daucus sect. Daucus</taxon>
    </lineage>
</organism>
<dbReference type="InterPro" id="IPR000953">
    <property type="entry name" value="Chromo/chromo_shadow_dom"/>
</dbReference>
<evidence type="ECO:0008006" key="6">
    <source>
        <dbReference type="Google" id="ProtNLM"/>
    </source>
</evidence>
<evidence type="ECO:0000313" key="4">
    <source>
        <dbReference type="EMBL" id="WOH12617.1"/>
    </source>
</evidence>
<evidence type="ECO:0000256" key="1">
    <source>
        <dbReference type="SAM" id="MobiDB-lite"/>
    </source>
</evidence>
<feature type="domain" description="Integrase catalytic" evidence="3">
    <location>
        <begin position="5"/>
        <end position="183"/>
    </location>
</feature>
<keyword evidence="5" id="KW-1185">Reference proteome</keyword>
<gene>
    <name evidence="4" type="ORF">DCAR_0832123</name>
</gene>
<dbReference type="InterPro" id="IPR056924">
    <property type="entry name" value="SH3_Tf2-1"/>
</dbReference>
<dbReference type="PANTHER" id="PTHR35046">
    <property type="entry name" value="ZINC KNUCKLE (CCHC-TYPE) FAMILY PROTEIN"/>
    <property type="match status" value="1"/>
</dbReference>
<dbReference type="SUPFAM" id="SSF54160">
    <property type="entry name" value="Chromo domain-like"/>
    <property type="match status" value="1"/>
</dbReference>
<evidence type="ECO:0000259" key="3">
    <source>
        <dbReference type="PROSITE" id="PS50994"/>
    </source>
</evidence>
<dbReference type="GO" id="GO:0003676">
    <property type="term" value="F:nucleic acid binding"/>
    <property type="evidence" value="ECO:0007669"/>
    <property type="project" value="InterPro"/>
</dbReference>
<dbReference type="Gene3D" id="3.30.420.10">
    <property type="entry name" value="Ribonuclease H-like superfamily/Ribonuclease H"/>
    <property type="match status" value="1"/>
</dbReference>
<dbReference type="InterPro" id="IPR001584">
    <property type="entry name" value="Integrase_cat-core"/>
</dbReference>
<dbReference type="PROSITE" id="PS50994">
    <property type="entry name" value="INTEGRASE"/>
    <property type="match status" value="1"/>
</dbReference>
<dbReference type="Pfam" id="PF00665">
    <property type="entry name" value="rve"/>
    <property type="match status" value="1"/>
</dbReference>
<dbReference type="SUPFAM" id="SSF53098">
    <property type="entry name" value="Ribonuclease H-like"/>
    <property type="match status" value="1"/>
</dbReference>
<feature type="compositionally biased region" description="Basic residues" evidence="1">
    <location>
        <begin position="346"/>
        <end position="361"/>
    </location>
</feature>
<dbReference type="Gene3D" id="2.40.50.40">
    <property type="match status" value="1"/>
</dbReference>
<dbReference type="GO" id="GO:0015074">
    <property type="term" value="P:DNA integration"/>
    <property type="evidence" value="ECO:0007669"/>
    <property type="project" value="InterPro"/>
</dbReference>
<protein>
    <recommendedName>
        <fullName evidence="6">Integrase catalytic domain-containing protein</fullName>
    </recommendedName>
</protein>
<evidence type="ECO:0000313" key="5">
    <source>
        <dbReference type="Proteomes" id="UP000077755"/>
    </source>
</evidence>
<dbReference type="InterPro" id="IPR012337">
    <property type="entry name" value="RNaseH-like_sf"/>
</dbReference>
<accession>A0AAF0XSQ2</accession>
<dbReference type="Pfam" id="PF00385">
    <property type="entry name" value="Chromo"/>
    <property type="match status" value="1"/>
</dbReference>
<dbReference type="EMBL" id="CP093350">
    <property type="protein sequence ID" value="WOH12617.1"/>
    <property type="molecule type" value="Genomic_DNA"/>
</dbReference>
<reference evidence="4" key="2">
    <citation type="submission" date="2022-03" db="EMBL/GenBank/DDBJ databases">
        <title>Draft title - Genomic analysis of global carrot germplasm unveils the trajectory of domestication and the origin of high carotenoid orange carrot.</title>
        <authorList>
            <person name="Iorizzo M."/>
            <person name="Ellison S."/>
            <person name="Senalik D."/>
            <person name="Macko-Podgorni A."/>
            <person name="Grzebelus D."/>
            <person name="Bostan H."/>
            <person name="Rolling W."/>
            <person name="Curaba J."/>
            <person name="Simon P."/>
        </authorList>
    </citation>
    <scope>NUCLEOTIDE SEQUENCE</scope>
    <source>
        <tissue evidence="4">Leaf</tissue>
    </source>
</reference>
<sequence>MPLPTPHEPWQDLSMDFILGLPKTARGHDSIYVVVDRFSKMAHFIPCSKTLDAVHIAKLFFKEIVRLHGLPKTIVSDRDTKFTSYFWRTLWRLMNTQLKFSSAYHPQTDGQTEVVNRSLGNLLRCMQPKKPIDLAPLPISGRHSADAEAFAEHIQQIHADVRHKISASNAKYKTQADLHRKNTEYEVGDQVMVRIRPERFPNGKYKKLQYRRVGPYTISHKINSNAYVLDLPADMGISNIFNVEDLTIYHGHSDPTKSIPPLRLPPASNVRDEIDDIVDTTIVSTRNSGYQKYLVKWKDKTWSDCTWISDEEFQRLDPDLYNKYHSFNSSEPSFSKPGRNDVNSRKYGKTYSRRQKVPGNN</sequence>
<dbReference type="InterPro" id="IPR023780">
    <property type="entry name" value="Chromo_domain"/>
</dbReference>
<dbReference type="InterPro" id="IPR016197">
    <property type="entry name" value="Chromo-like_dom_sf"/>
</dbReference>
<feature type="region of interest" description="Disordered" evidence="1">
    <location>
        <begin position="330"/>
        <end position="361"/>
    </location>
</feature>
<proteinExistence type="predicted"/>
<dbReference type="PANTHER" id="PTHR35046:SF26">
    <property type="entry name" value="RNA-DIRECTED DNA POLYMERASE"/>
    <property type="match status" value="1"/>
</dbReference>
<name>A0AAF0XSQ2_DAUCS</name>
<dbReference type="Pfam" id="PF24626">
    <property type="entry name" value="SH3_Tf2-1"/>
    <property type="match status" value="1"/>
</dbReference>
<evidence type="ECO:0000259" key="2">
    <source>
        <dbReference type="PROSITE" id="PS50013"/>
    </source>
</evidence>
<dbReference type="AlphaFoldDB" id="A0AAF0XSQ2"/>
<feature type="domain" description="Chromo" evidence="2">
    <location>
        <begin position="272"/>
        <end position="336"/>
    </location>
</feature>
<dbReference type="InterPro" id="IPR036397">
    <property type="entry name" value="RNaseH_sf"/>
</dbReference>